<keyword evidence="1" id="KW-0812">Transmembrane</keyword>
<accession>A0ABN3Q4V8</accession>
<evidence type="ECO:0000256" key="1">
    <source>
        <dbReference type="SAM" id="Phobius"/>
    </source>
</evidence>
<evidence type="ECO:0000313" key="3">
    <source>
        <dbReference type="Proteomes" id="UP001501509"/>
    </source>
</evidence>
<dbReference type="Proteomes" id="UP001501509">
    <property type="component" value="Unassembled WGS sequence"/>
</dbReference>
<evidence type="ECO:0000313" key="2">
    <source>
        <dbReference type="EMBL" id="GAA2612387.1"/>
    </source>
</evidence>
<name>A0ABN3Q4V8_9ACTN</name>
<keyword evidence="1" id="KW-1133">Transmembrane helix</keyword>
<feature type="transmembrane region" description="Helical" evidence="1">
    <location>
        <begin position="29"/>
        <end position="51"/>
    </location>
</feature>
<gene>
    <name evidence="2" type="ORF">GCM10010411_53900</name>
</gene>
<protein>
    <submittedName>
        <fullName evidence="2">Uncharacterized protein</fullName>
    </submittedName>
</protein>
<sequence length="65" mass="6915">MPLLAVSTPDQAARSNSMVADLRPNWTSVVWRSMVVVDVLLIALFGIIAAVDPEHALDVAVVSSV</sequence>
<organism evidence="2 3">
    <name type="scientific">Actinomadura fulvescens</name>
    <dbReference type="NCBI Taxonomy" id="46160"/>
    <lineage>
        <taxon>Bacteria</taxon>
        <taxon>Bacillati</taxon>
        <taxon>Actinomycetota</taxon>
        <taxon>Actinomycetes</taxon>
        <taxon>Streptosporangiales</taxon>
        <taxon>Thermomonosporaceae</taxon>
        <taxon>Actinomadura</taxon>
    </lineage>
</organism>
<keyword evidence="1" id="KW-0472">Membrane</keyword>
<reference evidence="2 3" key="1">
    <citation type="journal article" date="2019" name="Int. J. Syst. Evol. Microbiol.">
        <title>The Global Catalogue of Microorganisms (GCM) 10K type strain sequencing project: providing services to taxonomists for standard genome sequencing and annotation.</title>
        <authorList>
            <consortium name="The Broad Institute Genomics Platform"/>
            <consortium name="The Broad Institute Genome Sequencing Center for Infectious Disease"/>
            <person name="Wu L."/>
            <person name="Ma J."/>
        </authorList>
    </citation>
    <scope>NUCLEOTIDE SEQUENCE [LARGE SCALE GENOMIC DNA]</scope>
    <source>
        <strain evidence="2 3">JCM 6833</strain>
    </source>
</reference>
<dbReference type="EMBL" id="BAAATD010000007">
    <property type="protein sequence ID" value="GAA2612387.1"/>
    <property type="molecule type" value="Genomic_DNA"/>
</dbReference>
<comment type="caution">
    <text evidence="2">The sequence shown here is derived from an EMBL/GenBank/DDBJ whole genome shotgun (WGS) entry which is preliminary data.</text>
</comment>
<proteinExistence type="predicted"/>
<keyword evidence="3" id="KW-1185">Reference proteome</keyword>